<gene>
    <name evidence="1" type="ORF">NBO_7g0040</name>
</gene>
<dbReference type="HOGENOM" id="CLU_619780_0_0_1"/>
<proteinExistence type="predicted"/>
<name>R0KYC7_NOSB1</name>
<evidence type="ECO:0000313" key="2">
    <source>
        <dbReference type="Proteomes" id="UP000016927"/>
    </source>
</evidence>
<dbReference type="EMBL" id="KB908915">
    <property type="protein sequence ID" value="EOB15222.1"/>
    <property type="molecule type" value="Genomic_DNA"/>
</dbReference>
<dbReference type="VEuPathDB" id="MicrosporidiaDB:NBO_7g0040"/>
<accession>R0KYC7</accession>
<dbReference type="Proteomes" id="UP000016927">
    <property type="component" value="Unassembled WGS sequence"/>
</dbReference>
<sequence>MIIRKEKIISAIEKIFIKKGGLLANVDPKCEDKPYLVDNFYDDKAIKETTRPFKYHDVPSDDLAYEDTIDLISAVNITKENVTTSNFNIDAGRNSNNTSDNTLSSFFKEPSNINGYIVHDVHKNSDAYRYDATSSLEHEQLDEIEYASNEKLIIFVSIASVFGLIAFLSNKPPIYEDCGAFFYSCNSPIDAIDTSKMSTKVLDLFNFNQKVISLTKKLWKRLLHLLDHSEVYDEEHVCFSIIDTDRCSTLNKYFLSLSYSRADFKRPNINSNLHNDYLDLLKRQYVSLESFLTQTLPHLALNIENLTLKIQRSYNQVLNVTSFNSANIGGEVNKAIHNYFKRLRWTIMKFKPENIPSEVKEKKERIDNLIDGYYRDKSIFLAIPIVGIESELNEDYHFNTSLDQNAPAALTISTTPTISKDLHVSTMSSTTSDAPTSIGIPK</sequence>
<dbReference type="AlphaFoldDB" id="R0KYC7"/>
<evidence type="ECO:0000313" key="1">
    <source>
        <dbReference type="EMBL" id="EOB15222.1"/>
    </source>
</evidence>
<feature type="non-terminal residue" evidence="1">
    <location>
        <position position="442"/>
    </location>
</feature>
<organism evidence="1 2">
    <name type="scientific">Nosema bombycis (strain CQ1 / CVCC 102059)</name>
    <name type="common">Microsporidian parasite</name>
    <name type="synonym">Pebrine of silkworm</name>
    <dbReference type="NCBI Taxonomy" id="578461"/>
    <lineage>
        <taxon>Eukaryota</taxon>
        <taxon>Fungi</taxon>
        <taxon>Fungi incertae sedis</taxon>
        <taxon>Microsporidia</taxon>
        <taxon>Nosematidae</taxon>
        <taxon>Nosema</taxon>
    </lineage>
</organism>
<protein>
    <submittedName>
        <fullName evidence="1">Uncharacterized protein</fullName>
    </submittedName>
</protein>
<reference evidence="1 2" key="1">
    <citation type="journal article" date="2013" name="BMC Genomics">
        <title>Comparative genomics of parasitic silkworm microsporidia reveal an association between genome expansion and host adaptation.</title>
        <authorList>
            <person name="Pan G."/>
            <person name="Xu J."/>
            <person name="Li T."/>
            <person name="Xia Q."/>
            <person name="Liu S.L."/>
            <person name="Zhang G."/>
            <person name="Li S."/>
            <person name="Li C."/>
            <person name="Liu H."/>
            <person name="Yang L."/>
            <person name="Liu T."/>
            <person name="Zhang X."/>
            <person name="Wu Z."/>
            <person name="Fan W."/>
            <person name="Dang X."/>
            <person name="Xiang H."/>
            <person name="Tao M."/>
            <person name="Li Y."/>
            <person name="Hu J."/>
            <person name="Li Z."/>
            <person name="Lin L."/>
            <person name="Luo J."/>
            <person name="Geng L."/>
            <person name="Wang L."/>
            <person name="Long M."/>
            <person name="Wan Y."/>
            <person name="He N."/>
            <person name="Zhang Z."/>
            <person name="Lu C."/>
            <person name="Keeling P.J."/>
            <person name="Wang J."/>
            <person name="Xiang Z."/>
            <person name="Zhou Z."/>
        </authorList>
    </citation>
    <scope>NUCLEOTIDE SEQUENCE [LARGE SCALE GENOMIC DNA]</scope>
    <source>
        <strain evidence="2">CQ1 / CVCC 102059</strain>
    </source>
</reference>
<keyword evidence="2" id="KW-1185">Reference proteome</keyword>